<reference evidence="8 9" key="1">
    <citation type="submission" date="2016-10" db="EMBL/GenBank/DDBJ databases">
        <authorList>
            <person name="de Groot N.N."/>
        </authorList>
    </citation>
    <scope>NUCLEOTIDE SEQUENCE [LARGE SCALE GENOMIC DNA]</scope>
    <source>
        <strain evidence="8 9">Nm22</strain>
    </source>
</reference>
<comment type="function">
    <text evidence="6">Catalyzes the reduction of dTDP-6-deoxy-L-lyxo-4-hexulose to yield dTDP-L-rhamnose.</text>
</comment>
<sequence length="310" mass="33667">MKILLFGKNGQIGWELQRSLAPLAAPDQLIVLGSDSSVLCGNLANIRGIRQTVETVRPDIIINAAAYTAVDKAEQEPELAQTINAVAPAVLADEAKRLNAWLIHYSTDYVFDGSGDQPRTETAAANPLSVYGKTKLSGEKHIIASGCAHIILRTSWVYAAYGNNFVKTMLRLAQERDQLRIVDDQFGAPTGAELIADVTAHIIRALHARKQEASVSGLYHLTAQGCISWYGFAHFILTHAAKTGLPLKVLPQALHPIPSSDYPTPAKRPLNSRLDAAKIQKTFNLYLPGWQNGVSRVLTELLADSASAVR</sequence>
<comment type="catalytic activity">
    <reaction evidence="5 6">
        <text>dTDP-beta-L-rhamnose + NADP(+) = dTDP-4-dehydro-beta-L-rhamnose + NADPH + H(+)</text>
        <dbReference type="Rhea" id="RHEA:21796"/>
        <dbReference type="ChEBI" id="CHEBI:15378"/>
        <dbReference type="ChEBI" id="CHEBI:57510"/>
        <dbReference type="ChEBI" id="CHEBI:57783"/>
        <dbReference type="ChEBI" id="CHEBI:58349"/>
        <dbReference type="ChEBI" id="CHEBI:62830"/>
        <dbReference type="EC" id="1.1.1.133"/>
    </reaction>
</comment>
<name>A0A1H8I9I8_9PROT</name>
<feature type="domain" description="RmlD-like substrate binding" evidence="7">
    <location>
        <begin position="1"/>
        <end position="301"/>
    </location>
</feature>
<dbReference type="NCBIfam" id="NF007440">
    <property type="entry name" value="PRK09987.1"/>
    <property type="match status" value="1"/>
</dbReference>
<dbReference type="CDD" id="cd05254">
    <property type="entry name" value="dTDP_HR_like_SDR_e"/>
    <property type="match status" value="1"/>
</dbReference>
<comment type="pathway">
    <text evidence="1 6">Carbohydrate biosynthesis; dTDP-L-rhamnose biosynthesis.</text>
</comment>
<evidence type="ECO:0000259" key="7">
    <source>
        <dbReference type="Pfam" id="PF04321"/>
    </source>
</evidence>
<dbReference type="UniPathway" id="UPA00124"/>
<dbReference type="Proteomes" id="UP000199459">
    <property type="component" value="Unassembled WGS sequence"/>
</dbReference>
<gene>
    <name evidence="8" type="ORF">SAMN05216325_1308</name>
</gene>
<evidence type="ECO:0000256" key="3">
    <source>
        <dbReference type="ARBA" id="ARBA00012929"/>
    </source>
</evidence>
<dbReference type="STRING" id="917.SAMN05216326_12823"/>
<evidence type="ECO:0000256" key="4">
    <source>
        <dbReference type="ARBA" id="ARBA00017099"/>
    </source>
</evidence>
<dbReference type="SUPFAM" id="SSF51735">
    <property type="entry name" value="NAD(P)-binding Rossmann-fold domains"/>
    <property type="match status" value="1"/>
</dbReference>
<protein>
    <recommendedName>
        <fullName evidence="4 6">dTDP-4-dehydrorhamnose reductase</fullName>
        <ecNumber evidence="3 6">1.1.1.133</ecNumber>
    </recommendedName>
</protein>
<dbReference type="Gene3D" id="3.40.50.720">
    <property type="entry name" value="NAD(P)-binding Rossmann-like Domain"/>
    <property type="match status" value="1"/>
</dbReference>
<dbReference type="Pfam" id="PF04321">
    <property type="entry name" value="RmlD_sub_bind"/>
    <property type="match status" value="1"/>
</dbReference>
<comment type="similarity">
    <text evidence="2 6">Belongs to the dTDP-4-dehydrorhamnose reductase family.</text>
</comment>
<dbReference type="InterPro" id="IPR005913">
    <property type="entry name" value="dTDP_dehydrorham_reduct"/>
</dbReference>
<dbReference type="EC" id="1.1.1.133" evidence="3 6"/>
<dbReference type="GO" id="GO:0019305">
    <property type="term" value="P:dTDP-rhamnose biosynthetic process"/>
    <property type="evidence" value="ECO:0007669"/>
    <property type="project" value="UniProtKB-UniPathway"/>
</dbReference>
<dbReference type="Gene3D" id="3.90.25.10">
    <property type="entry name" value="UDP-galactose 4-epimerase, domain 1"/>
    <property type="match status" value="1"/>
</dbReference>
<dbReference type="InterPro" id="IPR029903">
    <property type="entry name" value="RmlD-like-bd"/>
</dbReference>
<evidence type="ECO:0000256" key="5">
    <source>
        <dbReference type="ARBA" id="ARBA00048200"/>
    </source>
</evidence>
<evidence type="ECO:0000256" key="1">
    <source>
        <dbReference type="ARBA" id="ARBA00004781"/>
    </source>
</evidence>
<keyword evidence="6" id="KW-0521">NADP</keyword>
<dbReference type="InterPro" id="IPR036291">
    <property type="entry name" value="NAD(P)-bd_dom_sf"/>
</dbReference>
<dbReference type="NCBIfam" id="TIGR01214">
    <property type="entry name" value="rmlD"/>
    <property type="match status" value="1"/>
</dbReference>
<organism evidence="8 9">
    <name type="scientific">Nitrosomonas marina</name>
    <dbReference type="NCBI Taxonomy" id="917"/>
    <lineage>
        <taxon>Bacteria</taxon>
        <taxon>Pseudomonadati</taxon>
        <taxon>Pseudomonadota</taxon>
        <taxon>Betaproteobacteria</taxon>
        <taxon>Nitrosomonadales</taxon>
        <taxon>Nitrosomonadaceae</taxon>
        <taxon>Nitrosomonas</taxon>
    </lineage>
</organism>
<evidence type="ECO:0000313" key="8">
    <source>
        <dbReference type="EMBL" id="SEN64962.1"/>
    </source>
</evidence>
<keyword evidence="6" id="KW-0560">Oxidoreductase</keyword>
<accession>A0A1H8I9I8</accession>
<proteinExistence type="inferred from homology"/>
<evidence type="ECO:0000256" key="6">
    <source>
        <dbReference type="RuleBase" id="RU364082"/>
    </source>
</evidence>
<dbReference type="RefSeq" id="WP_090634470.1">
    <property type="nucleotide sequence ID" value="NZ_FOCP01000030.1"/>
</dbReference>
<dbReference type="PANTHER" id="PTHR10491:SF4">
    <property type="entry name" value="METHIONINE ADENOSYLTRANSFERASE 2 SUBUNIT BETA"/>
    <property type="match status" value="1"/>
</dbReference>
<evidence type="ECO:0000313" key="9">
    <source>
        <dbReference type="Proteomes" id="UP000199459"/>
    </source>
</evidence>
<dbReference type="AlphaFoldDB" id="A0A1H8I9I8"/>
<dbReference type="GO" id="GO:0008831">
    <property type="term" value="F:dTDP-4-dehydrorhamnose reductase activity"/>
    <property type="evidence" value="ECO:0007669"/>
    <property type="project" value="UniProtKB-EC"/>
</dbReference>
<evidence type="ECO:0000256" key="2">
    <source>
        <dbReference type="ARBA" id="ARBA00010944"/>
    </source>
</evidence>
<dbReference type="GO" id="GO:0005829">
    <property type="term" value="C:cytosol"/>
    <property type="evidence" value="ECO:0007669"/>
    <property type="project" value="TreeGrafter"/>
</dbReference>
<dbReference type="OrthoDB" id="9803892at2"/>
<dbReference type="EMBL" id="FOCP01000030">
    <property type="protein sequence ID" value="SEN64962.1"/>
    <property type="molecule type" value="Genomic_DNA"/>
</dbReference>
<dbReference type="PANTHER" id="PTHR10491">
    <property type="entry name" value="DTDP-4-DEHYDRORHAMNOSE REDUCTASE"/>
    <property type="match status" value="1"/>
</dbReference>
<comment type="cofactor">
    <cofactor evidence="6">
        <name>Mg(2+)</name>
        <dbReference type="ChEBI" id="CHEBI:18420"/>
    </cofactor>
    <text evidence="6">Binds 1 Mg(2+) ion per monomer.</text>
</comment>